<dbReference type="PANTHER" id="PTHR32278:SF135">
    <property type="entry name" value="F-BOX PROTEIN PP2-B12"/>
    <property type="match status" value="1"/>
</dbReference>
<dbReference type="EMBL" id="BTGU01000130">
    <property type="protein sequence ID" value="GMN62512.1"/>
    <property type="molecule type" value="Genomic_DNA"/>
</dbReference>
<comment type="caution">
    <text evidence="2">The sequence shown here is derived from an EMBL/GenBank/DDBJ whole genome shotgun (WGS) entry which is preliminary data.</text>
</comment>
<sequence>MEITQLPEECISHIISFTTPRDTCRSSLVSPLFRSASDSDVVWKKFLPSDYRDVVVYQSSTTLNSMTKKALYFHLCDNPIIIGDGKMGTRVEIGIEVGSGSGFGFGMGSRTKTESWSEIPILVLVVEPYPTLQLDHGRKLFCFWARGLSISWGDTPEYWQWTSIPDSSLQHVGAVLRINQFSFVSISKEERIGEGLSMVQDSGRNIDGPKPRDRGDGRKEIELGEFYDEDGEDGSVFCGHIKSGLIVVGVELRPRVG</sequence>
<accession>A0AA88J5P2</accession>
<dbReference type="SUPFAM" id="SSF81383">
    <property type="entry name" value="F-box domain"/>
    <property type="match status" value="1"/>
</dbReference>
<dbReference type="Pfam" id="PF14299">
    <property type="entry name" value="PP2"/>
    <property type="match status" value="1"/>
</dbReference>
<evidence type="ECO:0000313" key="3">
    <source>
        <dbReference type="Proteomes" id="UP001187192"/>
    </source>
</evidence>
<dbReference type="PROSITE" id="PS50181">
    <property type="entry name" value="FBOX"/>
    <property type="match status" value="1"/>
</dbReference>
<dbReference type="PANTHER" id="PTHR32278">
    <property type="entry name" value="F-BOX DOMAIN-CONTAINING PROTEIN"/>
    <property type="match status" value="1"/>
</dbReference>
<dbReference type="CDD" id="cd22162">
    <property type="entry name" value="F-box_AtSKIP3-like"/>
    <property type="match status" value="1"/>
</dbReference>
<proteinExistence type="predicted"/>
<dbReference type="Pfam" id="PF00646">
    <property type="entry name" value="F-box"/>
    <property type="match status" value="1"/>
</dbReference>
<keyword evidence="3" id="KW-1185">Reference proteome</keyword>
<reference evidence="2" key="1">
    <citation type="submission" date="2023-07" db="EMBL/GenBank/DDBJ databases">
        <title>draft genome sequence of fig (Ficus carica).</title>
        <authorList>
            <person name="Takahashi T."/>
            <person name="Nishimura K."/>
        </authorList>
    </citation>
    <scope>NUCLEOTIDE SEQUENCE</scope>
</reference>
<gene>
    <name evidence="2" type="ORF">TIFTF001_031596</name>
</gene>
<evidence type="ECO:0000259" key="1">
    <source>
        <dbReference type="PROSITE" id="PS50181"/>
    </source>
</evidence>
<dbReference type="InterPro" id="IPR025886">
    <property type="entry name" value="PP2-like"/>
</dbReference>
<dbReference type="InterPro" id="IPR001810">
    <property type="entry name" value="F-box_dom"/>
</dbReference>
<organism evidence="2 3">
    <name type="scientific">Ficus carica</name>
    <name type="common">Common fig</name>
    <dbReference type="NCBI Taxonomy" id="3494"/>
    <lineage>
        <taxon>Eukaryota</taxon>
        <taxon>Viridiplantae</taxon>
        <taxon>Streptophyta</taxon>
        <taxon>Embryophyta</taxon>
        <taxon>Tracheophyta</taxon>
        <taxon>Spermatophyta</taxon>
        <taxon>Magnoliopsida</taxon>
        <taxon>eudicotyledons</taxon>
        <taxon>Gunneridae</taxon>
        <taxon>Pentapetalae</taxon>
        <taxon>rosids</taxon>
        <taxon>fabids</taxon>
        <taxon>Rosales</taxon>
        <taxon>Moraceae</taxon>
        <taxon>Ficeae</taxon>
        <taxon>Ficus</taxon>
    </lineage>
</organism>
<dbReference type="InterPro" id="IPR036047">
    <property type="entry name" value="F-box-like_dom_sf"/>
</dbReference>
<evidence type="ECO:0000313" key="2">
    <source>
        <dbReference type="EMBL" id="GMN62512.1"/>
    </source>
</evidence>
<dbReference type="SMART" id="SM00256">
    <property type="entry name" value="FBOX"/>
    <property type="match status" value="1"/>
</dbReference>
<name>A0AA88J5P2_FICCA</name>
<feature type="domain" description="F-box" evidence="1">
    <location>
        <begin position="1"/>
        <end position="46"/>
    </location>
</feature>
<protein>
    <recommendedName>
        <fullName evidence="1">F-box domain-containing protein</fullName>
    </recommendedName>
</protein>
<dbReference type="AlphaFoldDB" id="A0AA88J5P2"/>
<dbReference type="Proteomes" id="UP001187192">
    <property type="component" value="Unassembled WGS sequence"/>
</dbReference>
<dbReference type="Gene3D" id="1.20.1280.50">
    <property type="match status" value="1"/>
</dbReference>